<dbReference type="PANTHER" id="PTHR43500:SF1">
    <property type="entry name" value="CYSTATHIONINE BETA-LYASE-RELATED"/>
    <property type="match status" value="1"/>
</dbReference>
<organism evidence="10 11">
    <name type="scientific">Cupriavidus basilensis</name>
    <dbReference type="NCBI Taxonomy" id="68895"/>
    <lineage>
        <taxon>Bacteria</taxon>
        <taxon>Pseudomonadati</taxon>
        <taxon>Pseudomonadota</taxon>
        <taxon>Betaproteobacteria</taxon>
        <taxon>Burkholderiales</taxon>
        <taxon>Burkholderiaceae</taxon>
        <taxon>Cupriavidus</taxon>
    </lineage>
</organism>
<dbReference type="Pfam" id="PF01053">
    <property type="entry name" value="Cys_Met_Meta_PP"/>
    <property type="match status" value="1"/>
</dbReference>
<dbReference type="Gene3D" id="3.40.640.10">
    <property type="entry name" value="Type I PLP-dependent aspartate aminotransferase-like (Major domain)"/>
    <property type="match status" value="1"/>
</dbReference>
<dbReference type="InterPro" id="IPR006233">
    <property type="entry name" value="Cys_b_lyase_bac"/>
</dbReference>
<dbReference type="FunFam" id="3.40.640.10:FF:000046">
    <property type="entry name" value="Cystathionine gamma-lyase"/>
    <property type="match status" value="1"/>
</dbReference>
<reference evidence="10 11" key="1">
    <citation type="journal article" date="2015" name="Genome Announc.">
        <title>Complete Genome Sequence of Cupriavidus basilensis 4G11, Isolated from the Oak Ridge Field Research Center Site.</title>
        <authorList>
            <person name="Ray J."/>
            <person name="Waters R.J."/>
            <person name="Skerker J.M."/>
            <person name="Kuehl J.V."/>
            <person name="Price M.N."/>
            <person name="Huang J."/>
            <person name="Chakraborty R."/>
            <person name="Arkin A.P."/>
            <person name="Deutschbauer A."/>
        </authorList>
    </citation>
    <scope>NUCLEOTIDE SEQUENCE [LARGE SCALE GENOMIC DNA]</scope>
    <source>
        <strain evidence="10">4G11</strain>
    </source>
</reference>
<evidence type="ECO:0000256" key="3">
    <source>
        <dbReference type="ARBA" id="ARBA00022898"/>
    </source>
</evidence>
<dbReference type="Gene3D" id="3.90.1150.10">
    <property type="entry name" value="Aspartate Aminotransferase, domain 1"/>
    <property type="match status" value="1"/>
</dbReference>
<dbReference type="STRING" id="68895.RR42_s2050"/>
<evidence type="ECO:0000256" key="4">
    <source>
        <dbReference type="ARBA" id="ARBA00023239"/>
    </source>
</evidence>
<sequence length="405" mass="43261">MKPSILTHLAHAGRASAVDGGQPVNPPVVRASTVLFDSVAQMREMRSRRGSERLFTYGARGNPTAFALEDMVTELEAGYRTRLFPSGLAAAAMTLLAYLRPGQHVLLPDCVYEPVRKLAEGFLAQHGIAASFYAADGHDLQARLRRETRLVYVEAPGSLAYEMCDLPAIADIAHRHGALVAADNTWGSGLLYQPLALGADISLMAATKYLSGHSDVMMGTVCTLEAAWPALAAVADAFGISVSPDDAYLVQRGMRSLGARLSQHERSALAVAHWLRTRPEVAEVFCPALPGDPGHALWQRDCHGTNGLLSFALRAVAPDAAERFIDSLALFGIGASWGGFESLAVIADMRGARSVTDWSGRGQVIRLHIGLEDVDDLLADLARGFEVIGGGRVAGRALEARLDTA</sequence>
<dbReference type="InterPro" id="IPR015424">
    <property type="entry name" value="PyrdxlP-dep_Trfase"/>
</dbReference>
<dbReference type="AlphaFoldDB" id="A0A0C4YKQ8"/>
<evidence type="ECO:0000313" key="10">
    <source>
        <dbReference type="EMBL" id="AJG23638.1"/>
    </source>
</evidence>
<dbReference type="PIRSF" id="PIRSF001434">
    <property type="entry name" value="CGS"/>
    <property type="match status" value="1"/>
</dbReference>
<evidence type="ECO:0000256" key="9">
    <source>
        <dbReference type="RuleBase" id="RU362118"/>
    </source>
</evidence>
<evidence type="ECO:0000256" key="5">
    <source>
        <dbReference type="ARBA" id="ARBA00046315"/>
    </source>
</evidence>
<evidence type="ECO:0000256" key="7">
    <source>
        <dbReference type="ARBA" id="ARBA00047625"/>
    </source>
</evidence>
<dbReference type="InterPro" id="IPR015422">
    <property type="entry name" value="PyrdxlP-dep_Trfase_small"/>
</dbReference>
<dbReference type="PROSITE" id="PS00868">
    <property type="entry name" value="CYS_MET_METAB_PP"/>
    <property type="match status" value="1"/>
</dbReference>
<evidence type="ECO:0000256" key="8">
    <source>
        <dbReference type="PIRSR" id="PIRSR001434-2"/>
    </source>
</evidence>
<comment type="catalytic activity">
    <reaction evidence="7">
        <text>an S-substituted L-cysteine + H2O = a thiol + pyruvate + NH4(+)</text>
        <dbReference type="Rhea" id="RHEA:18121"/>
        <dbReference type="ChEBI" id="CHEBI:15361"/>
        <dbReference type="ChEBI" id="CHEBI:15377"/>
        <dbReference type="ChEBI" id="CHEBI:28938"/>
        <dbReference type="ChEBI" id="CHEBI:29256"/>
        <dbReference type="ChEBI" id="CHEBI:58717"/>
        <dbReference type="EC" id="4.4.1.13"/>
    </reaction>
</comment>
<evidence type="ECO:0000256" key="6">
    <source>
        <dbReference type="ARBA" id="ARBA00047517"/>
    </source>
</evidence>
<keyword evidence="11" id="KW-1185">Reference proteome</keyword>
<gene>
    <name evidence="10" type="ORF">RR42_s2050</name>
</gene>
<dbReference type="KEGG" id="cbw:RR42_s2050"/>
<dbReference type="GO" id="GO:0030170">
    <property type="term" value="F:pyridoxal phosphate binding"/>
    <property type="evidence" value="ECO:0007669"/>
    <property type="project" value="InterPro"/>
</dbReference>
<proteinExistence type="inferred from homology"/>
<evidence type="ECO:0000256" key="2">
    <source>
        <dbReference type="ARBA" id="ARBA00009077"/>
    </source>
</evidence>
<dbReference type="RefSeq" id="WP_043355552.1">
    <property type="nucleotide sequence ID" value="NZ_CP010537.1"/>
</dbReference>
<dbReference type="PANTHER" id="PTHR43500">
    <property type="entry name" value="CYSTATHIONINE BETA-LYASE-RELATED"/>
    <property type="match status" value="1"/>
</dbReference>
<keyword evidence="3 8" id="KW-0663">Pyridoxal phosphate</keyword>
<dbReference type="InterPro" id="IPR015421">
    <property type="entry name" value="PyrdxlP-dep_Trfase_major"/>
</dbReference>
<dbReference type="GO" id="GO:0019450">
    <property type="term" value="P:L-cysteine catabolic process to pyruvate"/>
    <property type="evidence" value="ECO:0007669"/>
    <property type="project" value="TreeGrafter"/>
</dbReference>
<dbReference type="GO" id="GO:0047804">
    <property type="term" value="F:cysteine-S-conjugate beta-lyase activity"/>
    <property type="evidence" value="ECO:0007669"/>
    <property type="project" value="UniProtKB-EC"/>
</dbReference>
<evidence type="ECO:0000256" key="1">
    <source>
        <dbReference type="ARBA" id="ARBA00001933"/>
    </source>
</evidence>
<dbReference type="OrthoDB" id="9805807at2"/>
<comment type="similarity">
    <text evidence="2 9">Belongs to the trans-sulfuration enzymes family.</text>
</comment>
<dbReference type="EMBL" id="CP010537">
    <property type="protein sequence ID" value="AJG23638.1"/>
    <property type="molecule type" value="Genomic_DNA"/>
</dbReference>
<name>A0A0C4YKQ8_9BURK</name>
<comment type="catalytic activity">
    <reaction evidence="6">
        <text>L,L-cystathionine + H2O = L-homocysteine + pyruvate + NH4(+)</text>
        <dbReference type="Rhea" id="RHEA:13965"/>
        <dbReference type="ChEBI" id="CHEBI:15361"/>
        <dbReference type="ChEBI" id="CHEBI:15377"/>
        <dbReference type="ChEBI" id="CHEBI:28938"/>
        <dbReference type="ChEBI" id="CHEBI:58161"/>
        <dbReference type="ChEBI" id="CHEBI:58199"/>
    </reaction>
</comment>
<accession>A0A0C4YKQ8</accession>
<comment type="cofactor">
    <cofactor evidence="1 9">
        <name>pyridoxal 5'-phosphate</name>
        <dbReference type="ChEBI" id="CHEBI:597326"/>
    </cofactor>
</comment>
<dbReference type="EC" id="4.4.1.8" evidence="10"/>
<dbReference type="Proteomes" id="UP000031843">
    <property type="component" value="Chromosome secondary"/>
</dbReference>
<dbReference type="NCBIfam" id="TIGR01324">
    <property type="entry name" value="cysta_beta_ly_B"/>
    <property type="match status" value="1"/>
</dbReference>
<dbReference type="InterPro" id="IPR054542">
    <property type="entry name" value="Cys_met_metab_PP"/>
</dbReference>
<dbReference type="InterPro" id="IPR000277">
    <property type="entry name" value="Cys/Met-Metab_PyrdxlP-dep_enz"/>
</dbReference>
<protein>
    <submittedName>
        <fullName evidence="10">Cystathionine beta-lyase</fullName>
        <ecNumber evidence="10">4.4.1.8</ecNumber>
    </submittedName>
</protein>
<keyword evidence="4 10" id="KW-0456">Lyase</keyword>
<comment type="pathway">
    <text evidence="5">Amino-acid biosynthesis; L-methionine biosynthesis via de novo pathway; L-homocysteine from L-cystathionine: step 1/1.</text>
</comment>
<dbReference type="GO" id="GO:0019346">
    <property type="term" value="P:transsulfuration"/>
    <property type="evidence" value="ECO:0007669"/>
    <property type="project" value="InterPro"/>
</dbReference>
<dbReference type="SUPFAM" id="SSF53383">
    <property type="entry name" value="PLP-dependent transferases"/>
    <property type="match status" value="1"/>
</dbReference>
<feature type="modified residue" description="N6-(pyridoxal phosphate)lysine" evidence="8">
    <location>
        <position position="208"/>
    </location>
</feature>
<evidence type="ECO:0000313" key="11">
    <source>
        <dbReference type="Proteomes" id="UP000031843"/>
    </source>
</evidence>